<evidence type="ECO:0000256" key="5">
    <source>
        <dbReference type="ARBA" id="ARBA00022692"/>
    </source>
</evidence>
<comment type="caution">
    <text evidence="12">The sequence shown here is derived from an EMBL/GenBank/DDBJ whole genome shotgun (WGS) entry which is preliminary data.</text>
</comment>
<feature type="transmembrane region" description="Helical" evidence="11">
    <location>
        <begin position="372"/>
        <end position="396"/>
    </location>
</feature>
<dbReference type="Pfam" id="PF00560">
    <property type="entry name" value="LRR_1"/>
    <property type="match status" value="5"/>
</dbReference>
<sequence>MRKFKHLQYLNLGDNSFSGPIPYDFEQLTELVSLVLSGNENGYLSLEPTSFDKLVQNLTQLNKLHLSFVDMSLVVPNFLMNLSSSLSSLTLYSCGLQGEFPSLMTKFKHLQYLDLSNDLQLLGLSRTRVSVDLGNDFFTNLKLLSSGSERLQYPKVKSNSDWSSHTAHSFRPRSNNLSGPLPTEYLYSLEALMASDKKSAYMMARNYSDYAYSIRVTWKGFEIDFQKIQSALGILDFSNNNFTGEIPKLIGKLNGLLQLNLSHNSLRGQIPLSLGKLFNLESLDLSSNLLTGRIPQQLAFITSLAVLNLSHNQLEGAIPSGKQFNTFNASSFEGNLGLCGFPMPNCNSSEAPALQPSNFHDGDDSTFFADGFGWKAVAMGYGCGFVFGVTVGYVVFRTRKPAWFLRLVEDKWNLKARRTKKNARRNDDCGQKKLESRARSCSVRCSNLTDTVKKHVEDKAVQKHSHPVREVDARLSVRGGELGKGRRIREEDAVTIYASIDLVSSIIQK</sequence>
<evidence type="ECO:0000256" key="4">
    <source>
        <dbReference type="ARBA" id="ARBA00022614"/>
    </source>
</evidence>
<accession>A0A5N5KN22</accession>
<keyword evidence="8 11" id="KW-0472">Membrane</keyword>
<protein>
    <submittedName>
        <fullName evidence="12">Uncharacterized protein</fullName>
    </submittedName>
</protein>
<proteinExistence type="inferred from homology"/>
<evidence type="ECO:0000256" key="9">
    <source>
        <dbReference type="ARBA" id="ARBA00023170"/>
    </source>
</evidence>
<dbReference type="GO" id="GO:0005886">
    <property type="term" value="C:plasma membrane"/>
    <property type="evidence" value="ECO:0007669"/>
    <property type="project" value="UniProtKB-SubCell"/>
</dbReference>
<comment type="similarity">
    <text evidence="2">Belongs to the RLP family.</text>
</comment>
<comment type="subcellular location">
    <subcellularLocation>
        <location evidence="1">Cell membrane</location>
        <topology evidence="1">Single-pass type I membrane protein</topology>
    </subcellularLocation>
</comment>
<reference evidence="13" key="1">
    <citation type="journal article" date="2019" name="Gigascience">
        <title>De novo genome assembly of the endangered Acer yangbiense, a plant species with extremely small populations endemic to Yunnan Province, China.</title>
        <authorList>
            <person name="Yang J."/>
            <person name="Wariss H.M."/>
            <person name="Tao L."/>
            <person name="Zhang R."/>
            <person name="Yun Q."/>
            <person name="Hollingsworth P."/>
            <person name="Dao Z."/>
            <person name="Luo G."/>
            <person name="Guo H."/>
            <person name="Ma Y."/>
            <person name="Sun W."/>
        </authorList>
    </citation>
    <scope>NUCLEOTIDE SEQUENCE [LARGE SCALE GENOMIC DNA]</scope>
    <source>
        <strain evidence="13">cv. br00</strain>
    </source>
</reference>
<dbReference type="Proteomes" id="UP000326939">
    <property type="component" value="Chromosome 12"/>
</dbReference>
<dbReference type="PANTHER" id="PTHR27004">
    <property type="entry name" value="RECEPTOR-LIKE PROTEIN 12 ISOFORM X1"/>
    <property type="match status" value="1"/>
</dbReference>
<evidence type="ECO:0000256" key="6">
    <source>
        <dbReference type="ARBA" id="ARBA00022737"/>
    </source>
</evidence>
<dbReference type="AlphaFoldDB" id="A0A5N5KN22"/>
<gene>
    <name evidence="12" type="ORF">DKX38_018166</name>
</gene>
<keyword evidence="6" id="KW-0677">Repeat</keyword>
<keyword evidence="5 11" id="KW-0812">Transmembrane</keyword>
<organism evidence="12 13">
    <name type="scientific">Salix brachista</name>
    <dbReference type="NCBI Taxonomy" id="2182728"/>
    <lineage>
        <taxon>Eukaryota</taxon>
        <taxon>Viridiplantae</taxon>
        <taxon>Streptophyta</taxon>
        <taxon>Embryophyta</taxon>
        <taxon>Tracheophyta</taxon>
        <taxon>Spermatophyta</taxon>
        <taxon>Magnoliopsida</taxon>
        <taxon>eudicotyledons</taxon>
        <taxon>Gunneridae</taxon>
        <taxon>Pentapetalae</taxon>
        <taxon>rosids</taxon>
        <taxon>fabids</taxon>
        <taxon>Malpighiales</taxon>
        <taxon>Salicaceae</taxon>
        <taxon>Saliceae</taxon>
        <taxon>Salix</taxon>
    </lineage>
</organism>
<evidence type="ECO:0000256" key="7">
    <source>
        <dbReference type="ARBA" id="ARBA00022989"/>
    </source>
</evidence>
<evidence type="ECO:0000256" key="3">
    <source>
        <dbReference type="ARBA" id="ARBA00022475"/>
    </source>
</evidence>
<evidence type="ECO:0000256" key="8">
    <source>
        <dbReference type="ARBA" id="ARBA00023136"/>
    </source>
</evidence>
<dbReference type="PANTHER" id="PTHR27004:SF411">
    <property type="entry name" value="OS11G0173550 PROTEIN"/>
    <property type="match status" value="1"/>
</dbReference>
<evidence type="ECO:0000313" key="12">
    <source>
        <dbReference type="EMBL" id="KAB5531496.1"/>
    </source>
</evidence>
<keyword evidence="7 11" id="KW-1133">Transmembrane helix</keyword>
<dbReference type="PRINTS" id="PR00019">
    <property type="entry name" value="LEURICHRPT"/>
</dbReference>
<dbReference type="FunFam" id="3.80.10.10:FF:000111">
    <property type="entry name" value="LRR receptor-like serine/threonine-protein kinase ERECTA"/>
    <property type="match status" value="1"/>
</dbReference>
<keyword evidence="10" id="KW-0325">Glycoprotein</keyword>
<evidence type="ECO:0000256" key="1">
    <source>
        <dbReference type="ARBA" id="ARBA00004251"/>
    </source>
</evidence>
<dbReference type="EMBL" id="VDCV01000012">
    <property type="protein sequence ID" value="KAB5531496.1"/>
    <property type="molecule type" value="Genomic_DNA"/>
</dbReference>
<dbReference type="InterPro" id="IPR001611">
    <property type="entry name" value="Leu-rich_rpt"/>
</dbReference>
<evidence type="ECO:0000313" key="13">
    <source>
        <dbReference type="Proteomes" id="UP000326939"/>
    </source>
</evidence>
<keyword evidence="4" id="KW-0433">Leucine-rich repeat</keyword>
<keyword evidence="13" id="KW-1185">Reference proteome</keyword>
<dbReference type="Gene3D" id="3.80.10.10">
    <property type="entry name" value="Ribonuclease Inhibitor"/>
    <property type="match status" value="1"/>
</dbReference>
<evidence type="ECO:0000256" key="10">
    <source>
        <dbReference type="ARBA" id="ARBA00023180"/>
    </source>
</evidence>
<dbReference type="SUPFAM" id="SSF52058">
    <property type="entry name" value="L domain-like"/>
    <property type="match status" value="1"/>
</dbReference>
<evidence type="ECO:0000256" key="11">
    <source>
        <dbReference type="SAM" id="Phobius"/>
    </source>
</evidence>
<keyword evidence="9" id="KW-0675">Receptor</keyword>
<dbReference type="InterPro" id="IPR032675">
    <property type="entry name" value="LRR_dom_sf"/>
</dbReference>
<evidence type="ECO:0000256" key="2">
    <source>
        <dbReference type="ARBA" id="ARBA00009592"/>
    </source>
</evidence>
<keyword evidence="3" id="KW-1003">Cell membrane</keyword>
<name>A0A5N5KN22_9ROSI</name>